<sequence length="120" mass="13354">MWFSFAASFGLSCSFFLVIHLLGGGRHAGQQLRRPGYTPSPGGEIAPVEVHDARRRMGCWHGAGRRGRCSALTVDAYIHTKSPRPGEMMWKRTACRCAGDRIRERQYVRSTVCVCPSKEG</sequence>
<keyword evidence="1" id="KW-0732">Signal</keyword>
<evidence type="ECO:0000313" key="3">
    <source>
        <dbReference type="Proteomes" id="UP001215598"/>
    </source>
</evidence>
<gene>
    <name evidence="2" type="ORF">B0H16DRAFT_651641</name>
</gene>
<feature type="chain" id="PRO_5042288373" description="Secreted protein" evidence="1">
    <location>
        <begin position="29"/>
        <end position="120"/>
    </location>
</feature>
<evidence type="ECO:0000313" key="2">
    <source>
        <dbReference type="EMBL" id="KAJ7709339.1"/>
    </source>
</evidence>
<keyword evidence="3" id="KW-1185">Reference proteome</keyword>
<protein>
    <recommendedName>
        <fullName evidence="4">Secreted protein</fullName>
    </recommendedName>
</protein>
<dbReference type="EMBL" id="JARKIB010000420">
    <property type="protein sequence ID" value="KAJ7709339.1"/>
    <property type="molecule type" value="Genomic_DNA"/>
</dbReference>
<name>A0AAD7MBV3_9AGAR</name>
<dbReference type="AlphaFoldDB" id="A0AAD7MBV3"/>
<feature type="signal peptide" evidence="1">
    <location>
        <begin position="1"/>
        <end position="28"/>
    </location>
</feature>
<evidence type="ECO:0008006" key="4">
    <source>
        <dbReference type="Google" id="ProtNLM"/>
    </source>
</evidence>
<organism evidence="2 3">
    <name type="scientific">Mycena metata</name>
    <dbReference type="NCBI Taxonomy" id="1033252"/>
    <lineage>
        <taxon>Eukaryota</taxon>
        <taxon>Fungi</taxon>
        <taxon>Dikarya</taxon>
        <taxon>Basidiomycota</taxon>
        <taxon>Agaricomycotina</taxon>
        <taxon>Agaricomycetes</taxon>
        <taxon>Agaricomycetidae</taxon>
        <taxon>Agaricales</taxon>
        <taxon>Marasmiineae</taxon>
        <taxon>Mycenaceae</taxon>
        <taxon>Mycena</taxon>
    </lineage>
</organism>
<proteinExistence type="predicted"/>
<comment type="caution">
    <text evidence="2">The sequence shown here is derived from an EMBL/GenBank/DDBJ whole genome shotgun (WGS) entry which is preliminary data.</text>
</comment>
<reference evidence="2" key="1">
    <citation type="submission" date="2023-03" db="EMBL/GenBank/DDBJ databases">
        <title>Massive genome expansion in bonnet fungi (Mycena s.s.) driven by repeated elements and novel gene families across ecological guilds.</title>
        <authorList>
            <consortium name="Lawrence Berkeley National Laboratory"/>
            <person name="Harder C.B."/>
            <person name="Miyauchi S."/>
            <person name="Viragh M."/>
            <person name="Kuo A."/>
            <person name="Thoen E."/>
            <person name="Andreopoulos B."/>
            <person name="Lu D."/>
            <person name="Skrede I."/>
            <person name="Drula E."/>
            <person name="Henrissat B."/>
            <person name="Morin E."/>
            <person name="Kohler A."/>
            <person name="Barry K."/>
            <person name="LaButti K."/>
            <person name="Morin E."/>
            <person name="Salamov A."/>
            <person name="Lipzen A."/>
            <person name="Mereny Z."/>
            <person name="Hegedus B."/>
            <person name="Baldrian P."/>
            <person name="Stursova M."/>
            <person name="Weitz H."/>
            <person name="Taylor A."/>
            <person name="Grigoriev I.V."/>
            <person name="Nagy L.G."/>
            <person name="Martin F."/>
            <person name="Kauserud H."/>
        </authorList>
    </citation>
    <scope>NUCLEOTIDE SEQUENCE</scope>
    <source>
        <strain evidence="2">CBHHK182m</strain>
    </source>
</reference>
<accession>A0AAD7MBV3</accession>
<evidence type="ECO:0000256" key="1">
    <source>
        <dbReference type="SAM" id="SignalP"/>
    </source>
</evidence>
<dbReference type="Proteomes" id="UP001215598">
    <property type="component" value="Unassembled WGS sequence"/>
</dbReference>